<feature type="signal peptide" evidence="1">
    <location>
        <begin position="1"/>
        <end position="19"/>
    </location>
</feature>
<keyword evidence="1" id="KW-0732">Signal</keyword>
<comment type="caution">
    <text evidence="2">The sequence shown here is derived from an EMBL/GenBank/DDBJ whole genome shotgun (WGS) entry which is preliminary data.</text>
</comment>
<organism evidence="2 3">
    <name type="scientific">Belliella filtrata</name>
    <dbReference type="NCBI Taxonomy" id="2923435"/>
    <lineage>
        <taxon>Bacteria</taxon>
        <taxon>Pseudomonadati</taxon>
        <taxon>Bacteroidota</taxon>
        <taxon>Cytophagia</taxon>
        <taxon>Cytophagales</taxon>
        <taxon>Cyclobacteriaceae</taxon>
        <taxon>Belliella</taxon>
    </lineage>
</organism>
<reference evidence="2" key="1">
    <citation type="submission" date="2022-03" db="EMBL/GenBank/DDBJ databases">
        <title>De novo assembled genomes of Belliella spp. (Cyclobacteriaceae) strains.</title>
        <authorList>
            <person name="Szabo A."/>
            <person name="Korponai K."/>
            <person name="Felfoldi T."/>
        </authorList>
    </citation>
    <scope>NUCLEOTIDE SEQUENCE</scope>
    <source>
        <strain evidence="2">DSM 111904</strain>
    </source>
</reference>
<feature type="chain" id="PRO_5045838099" description="Outer membrane protein beta-barrel domain-containing protein" evidence="1">
    <location>
        <begin position="20"/>
        <end position="207"/>
    </location>
</feature>
<protein>
    <recommendedName>
        <fullName evidence="4">Outer membrane protein beta-barrel domain-containing protein</fullName>
    </recommendedName>
</protein>
<gene>
    <name evidence="2" type="ORF">MM239_03550</name>
</gene>
<evidence type="ECO:0008006" key="4">
    <source>
        <dbReference type="Google" id="ProtNLM"/>
    </source>
</evidence>
<dbReference type="RefSeq" id="WP_241346646.1">
    <property type="nucleotide sequence ID" value="NZ_JAKZGP010000005.1"/>
</dbReference>
<proteinExistence type="predicted"/>
<sequence>MRKIFTLLLSLSLVVTCFGQQTGVDFQKSWRVGLGTSLNAHSFVQGDNGIYKELTVDYSLTDYFSTGVYIGHQDRSYSFPSMNSTGLRFFQYNQNLTPVGIRANFNLTSFINEKVSKSILPANKWEVYLSYFAGMVVNKVTDRFDRNAHNSPDTNIDYTYYLTNEDISYHAGLLTGATYYPVNSFGVFLEFGLGTIGNVNTGIRMRF</sequence>
<evidence type="ECO:0000313" key="3">
    <source>
        <dbReference type="Proteomes" id="UP001165489"/>
    </source>
</evidence>
<evidence type="ECO:0000256" key="1">
    <source>
        <dbReference type="SAM" id="SignalP"/>
    </source>
</evidence>
<evidence type="ECO:0000313" key="2">
    <source>
        <dbReference type="EMBL" id="MCH7408457.1"/>
    </source>
</evidence>
<keyword evidence="3" id="KW-1185">Reference proteome</keyword>
<name>A0ABS9UWB4_9BACT</name>
<dbReference type="EMBL" id="JAKZGP010000005">
    <property type="protein sequence ID" value="MCH7408457.1"/>
    <property type="molecule type" value="Genomic_DNA"/>
</dbReference>
<accession>A0ABS9UWB4</accession>
<dbReference type="Proteomes" id="UP001165489">
    <property type="component" value="Unassembled WGS sequence"/>
</dbReference>